<reference evidence="4" key="1">
    <citation type="journal article" date="2021" name="PeerJ">
        <title>Extensive microbial diversity within the chicken gut microbiome revealed by metagenomics and culture.</title>
        <authorList>
            <person name="Gilroy R."/>
            <person name="Ravi A."/>
            <person name="Getino M."/>
            <person name="Pursley I."/>
            <person name="Horton D.L."/>
            <person name="Alikhan N.F."/>
            <person name="Baker D."/>
            <person name="Gharbi K."/>
            <person name="Hall N."/>
            <person name="Watson M."/>
            <person name="Adriaenssens E.M."/>
            <person name="Foster-Nyarko E."/>
            <person name="Jarju S."/>
            <person name="Secka A."/>
            <person name="Antonio M."/>
            <person name="Oren A."/>
            <person name="Chaudhuri R.R."/>
            <person name="La Ragione R."/>
            <person name="Hildebrand F."/>
            <person name="Pallen M.J."/>
        </authorList>
    </citation>
    <scope>NUCLEOTIDE SEQUENCE</scope>
    <source>
        <strain evidence="4">5134</strain>
    </source>
</reference>
<dbReference type="PANTHER" id="PTHR48081">
    <property type="entry name" value="AB HYDROLASE SUPERFAMILY PROTEIN C4A8.06C"/>
    <property type="match status" value="1"/>
</dbReference>
<evidence type="ECO:0000313" key="4">
    <source>
        <dbReference type="EMBL" id="HIY68973.1"/>
    </source>
</evidence>
<reference evidence="4" key="2">
    <citation type="submission" date="2021-04" db="EMBL/GenBank/DDBJ databases">
        <authorList>
            <person name="Gilroy R."/>
        </authorList>
    </citation>
    <scope>NUCLEOTIDE SEQUENCE</scope>
    <source>
        <strain evidence="4">5134</strain>
    </source>
</reference>
<evidence type="ECO:0000256" key="2">
    <source>
        <dbReference type="SAM" id="MobiDB-lite"/>
    </source>
</evidence>
<evidence type="ECO:0000313" key="5">
    <source>
        <dbReference type="Proteomes" id="UP000886844"/>
    </source>
</evidence>
<comment type="caution">
    <text evidence="4">The sequence shown here is derived from an EMBL/GenBank/DDBJ whole genome shotgun (WGS) entry which is preliminary data.</text>
</comment>
<dbReference type="Gene3D" id="3.40.50.1820">
    <property type="entry name" value="alpha/beta hydrolase"/>
    <property type="match status" value="1"/>
</dbReference>
<dbReference type="GO" id="GO:0006508">
    <property type="term" value="P:proteolysis"/>
    <property type="evidence" value="ECO:0007669"/>
    <property type="project" value="InterPro"/>
</dbReference>
<sequence length="279" mass="30410">MSVTASAQDYGQSATVRIWDNATAPHSNGITTPEEEPEPNRIANTSTAELFLYPADTAQTPDTGLGIVICPGGGYSRLAIDHEGFQIARWLAANGITAAVLKYRMPNGHPEVPLEDAEQALRLLRGEVPGAEGCVCEKVGIMGFSAGGHLAAYASTMGAVRPDFSLLFYPVITSEPGHQGSFNNLIGKERRTAESDARYSLENQVTAQTPPALLLLSDDDKSVPPVSSTRYYNALKEHGIRATMHIYPTGGHGWGFRDNFRYKARWQEAVLDWLKNFEE</sequence>
<dbReference type="SUPFAM" id="SSF53474">
    <property type="entry name" value="alpha/beta-Hydrolases"/>
    <property type="match status" value="1"/>
</dbReference>
<dbReference type="InterPro" id="IPR050300">
    <property type="entry name" value="GDXG_lipolytic_enzyme"/>
</dbReference>
<dbReference type="PANTHER" id="PTHR48081:SF6">
    <property type="entry name" value="PEPTIDASE S9 PROLYL OLIGOPEPTIDASE CATALYTIC DOMAIN-CONTAINING PROTEIN"/>
    <property type="match status" value="1"/>
</dbReference>
<feature type="domain" description="Peptidase S9 prolyl oligopeptidase catalytic" evidence="3">
    <location>
        <begin position="137"/>
        <end position="276"/>
    </location>
</feature>
<evidence type="ECO:0000259" key="3">
    <source>
        <dbReference type="Pfam" id="PF00326"/>
    </source>
</evidence>
<feature type="region of interest" description="Disordered" evidence="2">
    <location>
        <begin position="21"/>
        <end position="40"/>
    </location>
</feature>
<evidence type="ECO:0000256" key="1">
    <source>
        <dbReference type="ARBA" id="ARBA00022801"/>
    </source>
</evidence>
<dbReference type="InterPro" id="IPR029058">
    <property type="entry name" value="AB_hydrolase_fold"/>
</dbReference>
<accession>A0A9D2CCH1</accession>
<dbReference type="AlphaFoldDB" id="A0A9D2CCH1"/>
<dbReference type="Pfam" id="PF00326">
    <property type="entry name" value="Peptidase_S9"/>
    <property type="match status" value="1"/>
</dbReference>
<name>A0A9D2CCH1_9BACT</name>
<dbReference type="InterPro" id="IPR001375">
    <property type="entry name" value="Peptidase_S9_cat"/>
</dbReference>
<dbReference type="Proteomes" id="UP000886844">
    <property type="component" value="Unassembled WGS sequence"/>
</dbReference>
<dbReference type="EMBL" id="DXDA01000051">
    <property type="protein sequence ID" value="HIY68973.1"/>
    <property type="molecule type" value="Genomic_DNA"/>
</dbReference>
<keyword evidence="1 4" id="KW-0378">Hydrolase</keyword>
<proteinExistence type="predicted"/>
<dbReference type="GO" id="GO:0008236">
    <property type="term" value="F:serine-type peptidase activity"/>
    <property type="evidence" value="ECO:0007669"/>
    <property type="project" value="InterPro"/>
</dbReference>
<protein>
    <submittedName>
        <fullName evidence="4">Alpha/beta hydrolase</fullName>
    </submittedName>
</protein>
<organism evidence="4 5">
    <name type="scientific">Candidatus Alistipes intestinigallinarum</name>
    <dbReference type="NCBI Taxonomy" id="2838440"/>
    <lineage>
        <taxon>Bacteria</taxon>
        <taxon>Pseudomonadati</taxon>
        <taxon>Bacteroidota</taxon>
        <taxon>Bacteroidia</taxon>
        <taxon>Bacteroidales</taxon>
        <taxon>Rikenellaceae</taxon>
        <taxon>Alistipes</taxon>
    </lineage>
</organism>
<gene>
    <name evidence="4" type="ORF">H9828_06120</name>
</gene>